<name>A0A1F8FQF4_9BACT</name>
<comment type="function">
    <text evidence="6">Binds directly to 16S ribosomal RNA.</text>
</comment>
<dbReference type="Proteomes" id="UP000176581">
    <property type="component" value="Unassembled WGS sequence"/>
</dbReference>
<dbReference type="SUPFAM" id="SSF46992">
    <property type="entry name" value="Ribosomal protein S20"/>
    <property type="match status" value="1"/>
</dbReference>
<dbReference type="HAMAP" id="MF_00500">
    <property type="entry name" value="Ribosomal_bS20"/>
    <property type="match status" value="1"/>
</dbReference>
<dbReference type="NCBIfam" id="TIGR00029">
    <property type="entry name" value="S20"/>
    <property type="match status" value="1"/>
</dbReference>
<keyword evidence="4 6" id="KW-0687">Ribonucleoprotein</keyword>
<organism evidence="8 9">
    <name type="scientific">Candidatus Yanofskybacteria bacterium RIFCSPHIGHO2_02_FULL_43_22</name>
    <dbReference type="NCBI Taxonomy" id="1802681"/>
    <lineage>
        <taxon>Bacteria</taxon>
        <taxon>Candidatus Yanofskyibacteriota</taxon>
    </lineage>
</organism>
<evidence type="ECO:0000256" key="3">
    <source>
        <dbReference type="ARBA" id="ARBA00022980"/>
    </source>
</evidence>
<evidence type="ECO:0000256" key="1">
    <source>
        <dbReference type="ARBA" id="ARBA00022730"/>
    </source>
</evidence>
<evidence type="ECO:0000256" key="6">
    <source>
        <dbReference type="HAMAP-Rule" id="MF_00500"/>
    </source>
</evidence>
<feature type="compositionally biased region" description="Basic residues" evidence="7">
    <location>
        <begin position="9"/>
        <end position="27"/>
    </location>
</feature>
<dbReference type="GO" id="GO:0003735">
    <property type="term" value="F:structural constituent of ribosome"/>
    <property type="evidence" value="ECO:0007669"/>
    <property type="project" value="InterPro"/>
</dbReference>
<evidence type="ECO:0000256" key="2">
    <source>
        <dbReference type="ARBA" id="ARBA00022884"/>
    </source>
</evidence>
<proteinExistence type="inferred from homology"/>
<dbReference type="Gene3D" id="1.20.58.110">
    <property type="entry name" value="Ribosomal protein S20"/>
    <property type="match status" value="1"/>
</dbReference>
<comment type="caution">
    <text evidence="8">The sequence shown here is derived from an EMBL/GenBank/DDBJ whole genome shotgun (WGS) entry which is preliminary data.</text>
</comment>
<keyword evidence="2 6" id="KW-0694">RNA-binding</keyword>
<sequence>MPITASAKKALRQSLTRKARNLRRKNNYKNNLKELKNFVAAGKKDEAKKLLPKVYKALDKAAKTNVINKNKAARLKSKASKMAVK</sequence>
<evidence type="ECO:0000313" key="8">
    <source>
        <dbReference type="EMBL" id="OGN15394.1"/>
    </source>
</evidence>
<evidence type="ECO:0000256" key="7">
    <source>
        <dbReference type="SAM" id="MobiDB-lite"/>
    </source>
</evidence>
<dbReference type="InterPro" id="IPR036510">
    <property type="entry name" value="Ribosomal_bS20_sf"/>
</dbReference>
<evidence type="ECO:0000256" key="5">
    <source>
        <dbReference type="ARBA" id="ARBA00035136"/>
    </source>
</evidence>
<evidence type="ECO:0000256" key="4">
    <source>
        <dbReference type="ARBA" id="ARBA00023274"/>
    </source>
</evidence>
<accession>A0A1F8FQF4</accession>
<reference evidence="8 9" key="1">
    <citation type="journal article" date="2016" name="Nat. Commun.">
        <title>Thousands of microbial genomes shed light on interconnected biogeochemical processes in an aquifer system.</title>
        <authorList>
            <person name="Anantharaman K."/>
            <person name="Brown C.T."/>
            <person name="Hug L.A."/>
            <person name="Sharon I."/>
            <person name="Castelle C.J."/>
            <person name="Probst A.J."/>
            <person name="Thomas B.C."/>
            <person name="Singh A."/>
            <person name="Wilkins M.J."/>
            <person name="Karaoz U."/>
            <person name="Brodie E.L."/>
            <person name="Williams K.H."/>
            <person name="Hubbard S.S."/>
            <person name="Banfield J.F."/>
        </authorList>
    </citation>
    <scope>NUCLEOTIDE SEQUENCE [LARGE SCALE GENOMIC DNA]</scope>
</reference>
<dbReference type="GO" id="GO:0005840">
    <property type="term" value="C:ribosome"/>
    <property type="evidence" value="ECO:0007669"/>
    <property type="project" value="UniProtKB-KW"/>
</dbReference>
<dbReference type="InterPro" id="IPR002583">
    <property type="entry name" value="Ribosomal_bS20"/>
</dbReference>
<gene>
    <name evidence="6" type="primary">rpsT</name>
    <name evidence="8" type="ORF">A3J47_01425</name>
</gene>
<keyword evidence="1 6" id="KW-0699">rRNA-binding</keyword>
<evidence type="ECO:0000313" key="9">
    <source>
        <dbReference type="Proteomes" id="UP000176581"/>
    </source>
</evidence>
<comment type="similarity">
    <text evidence="6">Belongs to the bacterial ribosomal protein bS20 family.</text>
</comment>
<dbReference type="EMBL" id="MGJV01000010">
    <property type="protein sequence ID" value="OGN15394.1"/>
    <property type="molecule type" value="Genomic_DNA"/>
</dbReference>
<keyword evidence="3 6" id="KW-0689">Ribosomal protein</keyword>
<dbReference type="Pfam" id="PF01649">
    <property type="entry name" value="Ribosomal_S20p"/>
    <property type="match status" value="1"/>
</dbReference>
<dbReference type="AlphaFoldDB" id="A0A1F8FQF4"/>
<feature type="region of interest" description="Disordered" evidence="7">
    <location>
        <begin position="1"/>
        <end position="29"/>
    </location>
</feature>
<dbReference type="GO" id="GO:1990904">
    <property type="term" value="C:ribonucleoprotein complex"/>
    <property type="evidence" value="ECO:0007669"/>
    <property type="project" value="UniProtKB-KW"/>
</dbReference>
<protein>
    <recommendedName>
        <fullName evidence="5 6">Small ribosomal subunit protein bS20</fullName>
    </recommendedName>
</protein>
<dbReference type="GO" id="GO:0006412">
    <property type="term" value="P:translation"/>
    <property type="evidence" value="ECO:0007669"/>
    <property type="project" value="UniProtKB-UniRule"/>
</dbReference>
<dbReference type="GO" id="GO:0019843">
    <property type="term" value="F:rRNA binding"/>
    <property type="evidence" value="ECO:0007669"/>
    <property type="project" value="UniProtKB-UniRule"/>
</dbReference>